<proteinExistence type="predicted"/>
<dbReference type="EMBL" id="KV441558">
    <property type="protein sequence ID" value="OAG01000.1"/>
    <property type="molecule type" value="Genomic_DNA"/>
</dbReference>
<dbReference type="Proteomes" id="UP000077069">
    <property type="component" value="Unassembled WGS sequence"/>
</dbReference>
<sequence length="199" mass="22937">MKGRRWIRGRVFRYQEQEITMLGASRRAALILSCVVWRPHPREPLSAARQTPYSTLYDAALYSLGALHHINHMGFTRQRAPGAYQAETLKVDEPHVVVLLGIRGARAPAPKASARRMNEFAYGARLLRTPAYDFRVPRYPVWIRPTRWMWRAKIACSERCVTPREYVQTQLIHNSVMVVAREKFVAIELYHVPIARAAS</sequence>
<protein>
    <submittedName>
        <fullName evidence="1">Uncharacterized protein</fullName>
    </submittedName>
</protein>
<evidence type="ECO:0000313" key="1">
    <source>
        <dbReference type="EMBL" id="OAG01000.1"/>
    </source>
</evidence>
<gene>
    <name evidence="1" type="ORF">CC84DRAFT_274608</name>
</gene>
<dbReference type="RefSeq" id="XP_018031365.1">
    <property type="nucleotide sequence ID" value="XM_018185705.1"/>
</dbReference>
<reference evidence="1 2" key="1">
    <citation type="submission" date="2016-05" db="EMBL/GenBank/DDBJ databases">
        <title>Comparative analysis of secretome profiles of manganese(II)-oxidizing ascomycete fungi.</title>
        <authorList>
            <consortium name="DOE Joint Genome Institute"/>
            <person name="Zeiner C.A."/>
            <person name="Purvine S.O."/>
            <person name="Zink E.M."/>
            <person name="Wu S."/>
            <person name="Pasa-Tolic L."/>
            <person name="Chaput D.L."/>
            <person name="Haridas S."/>
            <person name="Grigoriev I.V."/>
            <person name="Santelli C.M."/>
            <person name="Hansel C.M."/>
        </authorList>
    </citation>
    <scope>NUCLEOTIDE SEQUENCE [LARGE SCALE GENOMIC DNA]</scope>
    <source>
        <strain evidence="1 2">AP3s5-JAC2a</strain>
    </source>
</reference>
<dbReference type="InParanoid" id="A0A177C2W9"/>
<name>A0A177C2W9_9PLEO</name>
<accession>A0A177C2W9</accession>
<organism evidence="1 2">
    <name type="scientific">Paraphaeosphaeria sporulosa</name>
    <dbReference type="NCBI Taxonomy" id="1460663"/>
    <lineage>
        <taxon>Eukaryota</taxon>
        <taxon>Fungi</taxon>
        <taxon>Dikarya</taxon>
        <taxon>Ascomycota</taxon>
        <taxon>Pezizomycotina</taxon>
        <taxon>Dothideomycetes</taxon>
        <taxon>Pleosporomycetidae</taxon>
        <taxon>Pleosporales</taxon>
        <taxon>Massarineae</taxon>
        <taxon>Didymosphaeriaceae</taxon>
        <taxon>Paraphaeosphaeria</taxon>
    </lineage>
</organism>
<dbReference type="AlphaFoldDB" id="A0A177C2W9"/>
<evidence type="ECO:0000313" key="2">
    <source>
        <dbReference type="Proteomes" id="UP000077069"/>
    </source>
</evidence>
<keyword evidence="2" id="KW-1185">Reference proteome</keyword>
<dbReference type="GeneID" id="28769191"/>